<dbReference type="Proteomes" id="UP000657918">
    <property type="component" value="Chromosome 8"/>
</dbReference>
<reference evidence="2 3" key="1">
    <citation type="submission" date="2020-10" db="EMBL/GenBank/DDBJ databases">
        <title>Plant Genome Project.</title>
        <authorList>
            <person name="Zhang R.-G."/>
        </authorList>
    </citation>
    <scope>NUCLEOTIDE SEQUENCE [LARGE SCALE GENOMIC DNA]</scope>
    <source>
        <strain evidence="2">FAFU-HL-1</strain>
        <tissue evidence="2">Leaf</tissue>
    </source>
</reference>
<protein>
    <submittedName>
        <fullName evidence="2">Uncharacterized protein</fullName>
    </submittedName>
</protein>
<proteinExistence type="predicted"/>
<dbReference type="PANTHER" id="PTHR33912:SF2">
    <property type="entry name" value="PUTATIVE-RELATED"/>
    <property type="match status" value="1"/>
</dbReference>
<keyword evidence="3" id="KW-1185">Reference proteome</keyword>
<feature type="compositionally biased region" description="Basic residues" evidence="1">
    <location>
        <begin position="16"/>
        <end position="25"/>
    </location>
</feature>
<name>A0A835K143_9ROSI</name>
<organism evidence="2 3">
    <name type="scientific">Salix dunnii</name>
    <dbReference type="NCBI Taxonomy" id="1413687"/>
    <lineage>
        <taxon>Eukaryota</taxon>
        <taxon>Viridiplantae</taxon>
        <taxon>Streptophyta</taxon>
        <taxon>Embryophyta</taxon>
        <taxon>Tracheophyta</taxon>
        <taxon>Spermatophyta</taxon>
        <taxon>Magnoliopsida</taxon>
        <taxon>eudicotyledons</taxon>
        <taxon>Gunneridae</taxon>
        <taxon>Pentapetalae</taxon>
        <taxon>rosids</taxon>
        <taxon>fabids</taxon>
        <taxon>Malpighiales</taxon>
        <taxon>Salicaceae</taxon>
        <taxon>Saliceae</taxon>
        <taxon>Salix</taxon>
    </lineage>
</organism>
<evidence type="ECO:0000313" key="3">
    <source>
        <dbReference type="Proteomes" id="UP000657918"/>
    </source>
</evidence>
<accession>A0A835K143</accession>
<dbReference type="InterPro" id="IPR040381">
    <property type="entry name" value="At4g14450-like"/>
</dbReference>
<sequence>MSDTLRNTNSAAARSRPSRIQRRRPASLQISPPSSSSWNVAIPLLSPLITSPTAMDTKSREDPQPASRIQVTEGEKPVVFKKWQHPAAPFCYESAPFKPSFFVPV</sequence>
<dbReference type="OrthoDB" id="673645at2759"/>
<dbReference type="GO" id="GO:0005737">
    <property type="term" value="C:cytoplasm"/>
    <property type="evidence" value="ECO:0007669"/>
    <property type="project" value="TreeGrafter"/>
</dbReference>
<dbReference type="PANTHER" id="PTHR33912">
    <property type="entry name" value="OS01G0939400 PROTEIN"/>
    <property type="match status" value="1"/>
</dbReference>
<comment type="caution">
    <text evidence="2">The sequence shown here is derived from an EMBL/GenBank/DDBJ whole genome shotgun (WGS) entry which is preliminary data.</text>
</comment>
<feature type="region of interest" description="Disordered" evidence="1">
    <location>
        <begin position="1"/>
        <end position="36"/>
    </location>
</feature>
<dbReference type="GO" id="GO:0005634">
    <property type="term" value="C:nucleus"/>
    <property type="evidence" value="ECO:0007669"/>
    <property type="project" value="TreeGrafter"/>
</dbReference>
<dbReference type="AlphaFoldDB" id="A0A835K143"/>
<evidence type="ECO:0000313" key="2">
    <source>
        <dbReference type="EMBL" id="KAF9677701.1"/>
    </source>
</evidence>
<evidence type="ECO:0000256" key="1">
    <source>
        <dbReference type="SAM" id="MobiDB-lite"/>
    </source>
</evidence>
<dbReference type="EMBL" id="JADGMS010000008">
    <property type="protein sequence ID" value="KAF9677701.1"/>
    <property type="molecule type" value="Genomic_DNA"/>
</dbReference>
<gene>
    <name evidence="2" type="ORF">SADUNF_Sadunf08G0134900</name>
</gene>